<evidence type="ECO:0000313" key="1">
    <source>
        <dbReference type="EMBL" id="GLB69166.1"/>
    </source>
</evidence>
<organism evidence="1 2">
    <name type="scientific">Arthrobacter mangrovi</name>
    <dbReference type="NCBI Taxonomy" id="2966350"/>
    <lineage>
        <taxon>Bacteria</taxon>
        <taxon>Bacillati</taxon>
        <taxon>Actinomycetota</taxon>
        <taxon>Actinomycetes</taxon>
        <taxon>Micrococcales</taxon>
        <taxon>Micrococcaceae</taxon>
        <taxon>Arthrobacter</taxon>
    </lineage>
</organism>
<comment type="caution">
    <text evidence="1">The sequence shown here is derived from an EMBL/GenBank/DDBJ whole genome shotgun (WGS) entry which is preliminary data.</text>
</comment>
<reference evidence="1 2" key="1">
    <citation type="journal article" date="2023" name="Int. J. Syst. Evol. Microbiol.">
        <title>Arthrobacter mangrovi sp. nov., an actinobacterium isolated from the rhizosphere of a mangrove.</title>
        <authorList>
            <person name="Hamada M."/>
            <person name="Saitou S."/>
            <person name="Enomoto N."/>
            <person name="Nanri K."/>
            <person name="Hidaka K."/>
            <person name="Miura T."/>
            <person name="Tamura T."/>
        </authorList>
    </citation>
    <scope>NUCLEOTIDE SEQUENCE [LARGE SCALE GENOMIC DNA]</scope>
    <source>
        <strain evidence="1 2">NBRC 112813</strain>
    </source>
</reference>
<sequence length="170" mass="19330">MCAAVVPEDSAEELREQLLSLRLKGQIKLHWTDESDARRKKIVAAVSELTPMTAVVTHMSQRQNKTERFRRKCLETIYYELASMGVREVVCESRMPTQNQKDVAHLVALRGQKVVDRDFTISHCRGGDDPLLWIPDIFLGAINAKHLGHDAYYEALKDLLILERTTPDSA</sequence>
<accession>A0ABQ5MYW1</accession>
<gene>
    <name evidence="1" type="ORF">AHIS1636_36090</name>
</gene>
<protein>
    <submittedName>
        <fullName evidence="1">Uncharacterized protein</fullName>
    </submittedName>
</protein>
<dbReference type="Proteomes" id="UP001209654">
    <property type="component" value="Unassembled WGS sequence"/>
</dbReference>
<keyword evidence="2" id="KW-1185">Reference proteome</keyword>
<dbReference type="EMBL" id="BRVS01000027">
    <property type="protein sequence ID" value="GLB69166.1"/>
    <property type="molecule type" value="Genomic_DNA"/>
</dbReference>
<evidence type="ECO:0000313" key="2">
    <source>
        <dbReference type="Proteomes" id="UP001209654"/>
    </source>
</evidence>
<name>A0ABQ5MYW1_9MICC</name>
<proteinExistence type="predicted"/>